<dbReference type="EMBL" id="JAAAIM010000636">
    <property type="protein sequence ID" value="KAG0285749.1"/>
    <property type="molecule type" value="Genomic_DNA"/>
</dbReference>
<evidence type="ECO:0000256" key="1">
    <source>
        <dbReference type="SAM" id="SignalP"/>
    </source>
</evidence>
<reference evidence="2 3" key="1">
    <citation type="journal article" date="2020" name="Fungal Divers.">
        <title>Resolving the Mortierellaceae phylogeny through synthesis of multi-gene phylogenetics and phylogenomics.</title>
        <authorList>
            <person name="Vandepol N."/>
            <person name="Liber J."/>
            <person name="Desiro A."/>
            <person name="Na H."/>
            <person name="Kennedy M."/>
            <person name="Barry K."/>
            <person name="Grigoriev I.V."/>
            <person name="Miller A.N."/>
            <person name="O'Donnell K."/>
            <person name="Stajich J.E."/>
            <person name="Bonito G."/>
        </authorList>
    </citation>
    <scope>NUCLEOTIDE SEQUENCE [LARGE SCALE GENOMIC DNA]</scope>
    <source>
        <strain evidence="2 3">AD045</strain>
    </source>
</reference>
<dbReference type="InterPro" id="IPR032675">
    <property type="entry name" value="LRR_dom_sf"/>
</dbReference>
<dbReference type="Gene3D" id="3.80.10.10">
    <property type="entry name" value="Ribonuclease Inhibitor"/>
    <property type="match status" value="1"/>
</dbReference>
<dbReference type="InterPro" id="IPR036047">
    <property type="entry name" value="F-box-like_dom_sf"/>
</dbReference>
<gene>
    <name evidence="2" type="ORF">BGZ96_010046</name>
</gene>
<organism evidence="2 3">
    <name type="scientific">Linnemannia gamsii</name>
    <dbReference type="NCBI Taxonomy" id="64522"/>
    <lineage>
        <taxon>Eukaryota</taxon>
        <taxon>Fungi</taxon>
        <taxon>Fungi incertae sedis</taxon>
        <taxon>Mucoromycota</taxon>
        <taxon>Mortierellomycotina</taxon>
        <taxon>Mortierellomycetes</taxon>
        <taxon>Mortierellales</taxon>
        <taxon>Mortierellaceae</taxon>
        <taxon>Linnemannia</taxon>
    </lineage>
</organism>
<proteinExistence type="predicted"/>
<dbReference type="SUPFAM" id="SSF52047">
    <property type="entry name" value="RNI-like"/>
    <property type="match status" value="1"/>
</dbReference>
<keyword evidence="1" id="KW-0732">Signal</keyword>
<protein>
    <recommendedName>
        <fullName evidence="4">F-box domain-containing protein</fullName>
    </recommendedName>
</protein>
<feature type="signal peptide" evidence="1">
    <location>
        <begin position="1"/>
        <end position="19"/>
    </location>
</feature>
<feature type="chain" id="PRO_5047165856" description="F-box domain-containing protein" evidence="1">
    <location>
        <begin position="20"/>
        <end position="656"/>
    </location>
</feature>
<sequence>MVLTATILARVGLFLTVESCDICAAVCKQWRDIFTPFLWHKFDYRAWRAISKYSSFYPRRFQEEKDEATAQVLEHKDQIRDLTLDDYTMVYATCMAGLTKLTSLTLDNPNNGWPPRNRRLIAESLATVMEDNLFDNEVLEEVFQPLNLSVDVMSITQAYWRMVLMNPGLRRLTFKIRDPQYILPLGVEQSTTHGSSKPVAILTSASTIFLTNLLPNLLCMTHLEIGQNADDFLFLRIGTELPNLKSFVHSEYSHFDPDTLLEYPRPNLQNLVFRIAVLSAAQVRAIVVTFIGLQSLSIPGCSITKEEIFENDLLEELVHPMLTTISVNDPSGLVQARVTFPKVRTLNGAFFPPNNLALQRLLKAFPVVSRLETRLESPKSSDIEDDDEEFEVQSEHQIPRLCMITTVIAYNVWAASNRIDRVFCQMDILVHLDVDWVGSRTLKQLGTVCSNLEYARFDLRERCSRELIGLFVGCPRLRECRGKGHEILADDIADSAEWTCLGMKKLEIDVVGVLRISRRQERQLSTWRLNGNMVLTEAQQDAMELQLFSHEIQRKVYARLGQLRELEELYLGRYSALGEQVLGFIEEEEGEDGIPQGLEMTLESGLEELGGIDNLQKIGFGWMSKRPDIEANVLAWLWERWLIKEGRSRDGYNISR</sequence>
<comment type="caution">
    <text evidence="2">The sequence shown here is derived from an EMBL/GenBank/DDBJ whole genome shotgun (WGS) entry which is preliminary data.</text>
</comment>
<evidence type="ECO:0000313" key="3">
    <source>
        <dbReference type="Proteomes" id="UP001194696"/>
    </source>
</evidence>
<evidence type="ECO:0000313" key="2">
    <source>
        <dbReference type="EMBL" id="KAG0285749.1"/>
    </source>
</evidence>
<name>A0ABQ7JV07_9FUNG</name>
<dbReference type="Proteomes" id="UP001194696">
    <property type="component" value="Unassembled WGS sequence"/>
</dbReference>
<accession>A0ABQ7JV07</accession>
<keyword evidence="3" id="KW-1185">Reference proteome</keyword>
<evidence type="ECO:0008006" key="4">
    <source>
        <dbReference type="Google" id="ProtNLM"/>
    </source>
</evidence>
<dbReference type="SUPFAM" id="SSF81383">
    <property type="entry name" value="F-box domain"/>
    <property type="match status" value="1"/>
</dbReference>